<organism evidence="2 3">
    <name type="scientific">Bacillus phage FADO</name>
    <dbReference type="NCBI Taxonomy" id="2917160"/>
    <lineage>
        <taxon>Viruses</taxon>
        <taxon>Duplodnaviria</taxon>
        <taxon>Heunggongvirae</taxon>
        <taxon>Uroviricota</taxon>
        <taxon>Caudoviricetes</taxon>
        <taxon>Heleneionescovirinae</taxon>
        <taxon>Zhangjivirus</taxon>
        <taxon>Zhangjivirus fado</taxon>
    </lineage>
</organism>
<reference evidence="2 3" key="1">
    <citation type="submission" date="2022-01" db="EMBL/GenBank/DDBJ databases">
        <authorList>
            <person name="Stokar-Avihail A."/>
        </authorList>
    </citation>
    <scope>NUCLEOTIDE SEQUENCE [LARGE SCALE GENOMIC DNA]</scope>
</reference>
<name>A0AAE9GA66_9CAUD</name>
<protein>
    <submittedName>
        <fullName evidence="2">Uncharacterized protein</fullName>
    </submittedName>
</protein>
<evidence type="ECO:0000256" key="1">
    <source>
        <dbReference type="SAM" id="Coils"/>
    </source>
</evidence>
<keyword evidence="3" id="KW-1185">Reference proteome</keyword>
<sequence>MNIPTELFEEGGEKLDSYIKNEVEIERVNSKLKDVEEQIATAMIKIDGLINMYMPTDMMSSQYPHPRRVYEYDISRIFAGLDFSKERAINDFLAADEYFKMVRPLILERLALKKELEYLKKKSELIIKDEWKDWLHERD</sequence>
<evidence type="ECO:0000313" key="2">
    <source>
        <dbReference type="EMBL" id="UNY48751.1"/>
    </source>
</evidence>
<gene>
    <name evidence="2" type="ORF">fado_36</name>
</gene>
<dbReference type="Proteomes" id="UP000831021">
    <property type="component" value="Segment"/>
</dbReference>
<proteinExistence type="predicted"/>
<feature type="coiled-coil region" evidence="1">
    <location>
        <begin position="18"/>
        <end position="52"/>
    </location>
</feature>
<accession>A0AAE9GA66</accession>
<keyword evidence="1" id="KW-0175">Coiled coil</keyword>
<dbReference type="EMBL" id="OM236516">
    <property type="protein sequence ID" value="UNY48751.1"/>
    <property type="molecule type" value="Genomic_DNA"/>
</dbReference>
<evidence type="ECO:0000313" key="3">
    <source>
        <dbReference type="Proteomes" id="UP000831021"/>
    </source>
</evidence>